<evidence type="ECO:0000256" key="1">
    <source>
        <dbReference type="ARBA" id="ARBA00004141"/>
    </source>
</evidence>
<dbReference type="Pfam" id="PF09685">
    <property type="entry name" value="MamF_MmsF"/>
    <property type="match status" value="1"/>
</dbReference>
<gene>
    <name evidence="6" type="ORF">I602_2472</name>
</gene>
<dbReference type="InterPro" id="IPR019109">
    <property type="entry name" value="MamF_MmsF"/>
</dbReference>
<reference evidence="6 7" key="1">
    <citation type="submission" date="2015-07" db="EMBL/GenBank/DDBJ databases">
        <title>Genome of Polaribacter dokdonenesis DSW-5, isolated from seawater off Dokdo in Korea.</title>
        <authorList>
            <person name="Yoon K."/>
            <person name="Song J.Y."/>
            <person name="Kim J.F."/>
        </authorList>
    </citation>
    <scope>NUCLEOTIDE SEQUENCE [LARGE SCALE GENOMIC DNA]</scope>
    <source>
        <strain evidence="6 7">DSW-5</strain>
    </source>
</reference>
<evidence type="ECO:0008006" key="8">
    <source>
        <dbReference type="Google" id="ProtNLM"/>
    </source>
</evidence>
<evidence type="ECO:0000256" key="5">
    <source>
        <dbReference type="SAM" id="Phobius"/>
    </source>
</evidence>
<evidence type="ECO:0000313" key="6">
    <source>
        <dbReference type="EMBL" id="KOY52912.1"/>
    </source>
</evidence>
<proteinExistence type="predicted"/>
<comment type="subcellular location">
    <subcellularLocation>
        <location evidence="1">Membrane</location>
        <topology evidence="1">Multi-pass membrane protein</topology>
    </subcellularLocation>
</comment>
<name>A0A0M9CHZ1_9FLAO</name>
<evidence type="ECO:0000256" key="3">
    <source>
        <dbReference type="ARBA" id="ARBA00022989"/>
    </source>
</evidence>
<organism evidence="6 7">
    <name type="scientific">Polaribacter dokdonensis DSW-5</name>
    <dbReference type="NCBI Taxonomy" id="1300348"/>
    <lineage>
        <taxon>Bacteria</taxon>
        <taxon>Pseudomonadati</taxon>
        <taxon>Bacteroidota</taxon>
        <taxon>Flavobacteriia</taxon>
        <taxon>Flavobacteriales</taxon>
        <taxon>Flavobacteriaceae</taxon>
    </lineage>
</organism>
<dbReference type="PATRIC" id="fig|1300348.6.peg.2473"/>
<keyword evidence="4 5" id="KW-0472">Membrane</keyword>
<feature type="transmembrane region" description="Helical" evidence="5">
    <location>
        <begin position="67"/>
        <end position="86"/>
    </location>
</feature>
<accession>A0A0M9CHZ1</accession>
<keyword evidence="2 5" id="KW-0812">Transmembrane</keyword>
<dbReference type="AlphaFoldDB" id="A0A0M9CHZ1"/>
<evidence type="ECO:0000256" key="4">
    <source>
        <dbReference type="ARBA" id="ARBA00023136"/>
    </source>
</evidence>
<feature type="transmembrane region" description="Helical" evidence="5">
    <location>
        <begin position="106"/>
        <end position="132"/>
    </location>
</feature>
<comment type="caution">
    <text evidence="6">The sequence shown here is derived from an EMBL/GenBank/DDBJ whole genome shotgun (WGS) entry which is preliminary data.</text>
</comment>
<feature type="transmembrane region" description="Helical" evidence="5">
    <location>
        <begin position="22"/>
        <end position="46"/>
    </location>
</feature>
<keyword evidence="3 5" id="KW-1133">Transmembrane helix</keyword>
<sequence>MYKQVLYQSITMKKNNESTNAFLIHISAFAGFIFPFGNIITPLIAWQTLKERSLYLDEQGKEAINFNISYTLYVFLVSILFIPFAFGSFFTRSFNNFHLDIDFPNFFGFLGISSVATIIYIIGIALVIIASLKAKEGEGYKYPCTIKFIK</sequence>
<dbReference type="STRING" id="1300348.I602_2472"/>
<evidence type="ECO:0000313" key="7">
    <source>
        <dbReference type="Proteomes" id="UP000037716"/>
    </source>
</evidence>
<dbReference type="Proteomes" id="UP000037716">
    <property type="component" value="Unassembled WGS sequence"/>
</dbReference>
<protein>
    <recommendedName>
        <fullName evidence="8">DUF4870 domain-containing protein</fullName>
    </recommendedName>
</protein>
<dbReference type="EMBL" id="LGBR01000001">
    <property type="protein sequence ID" value="KOY52912.1"/>
    <property type="molecule type" value="Genomic_DNA"/>
</dbReference>
<evidence type="ECO:0000256" key="2">
    <source>
        <dbReference type="ARBA" id="ARBA00022692"/>
    </source>
</evidence>